<keyword evidence="2 3" id="KW-0040">ANK repeat</keyword>
<proteinExistence type="predicted"/>
<dbReference type="InterPro" id="IPR036770">
    <property type="entry name" value="Ankyrin_rpt-contain_sf"/>
</dbReference>
<dbReference type="RefSeq" id="WP_253444505.1">
    <property type="nucleotide sequence ID" value="NZ_JALJYF010000001.1"/>
</dbReference>
<protein>
    <submittedName>
        <fullName evidence="4">Ankyrin repeat protein</fullName>
    </submittedName>
</protein>
<evidence type="ECO:0000313" key="5">
    <source>
        <dbReference type="Proteomes" id="UP001523550"/>
    </source>
</evidence>
<dbReference type="Pfam" id="PF00023">
    <property type="entry name" value="Ank"/>
    <property type="match status" value="1"/>
</dbReference>
<feature type="repeat" description="ANK" evidence="3">
    <location>
        <begin position="130"/>
        <end position="162"/>
    </location>
</feature>
<dbReference type="InterPro" id="IPR002110">
    <property type="entry name" value="Ankyrin_rpt"/>
</dbReference>
<dbReference type="SUPFAM" id="SSF48403">
    <property type="entry name" value="Ankyrin repeat"/>
    <property type="match status" value="1"/>
</dbReference>
<evidence type="ECO:0000256" key="1">
    <source>
        <dbReference type="ARBA" id="ARBA00022737"/>
    </source>
</evidence>
<evidence type="ECO:0000313" key="4">
    <source>
        <dbReference type="EMBL" id="MCP1726355.1"/>
    </source>
</evidence>
<dbReference type="Gene3D" id="1.25.40.20">
    <property type="entry name" value="Ankyrin repeat-containing domain"/>
    <property type="match status" value="1"/>
</dbReference>
<keyword evidence="1" id="KW-0677">Repeat</keyword>
<dbReference type="SMART" id="SM00248">
    <property type="entry name" value="ANK"/>
    <property type="match status" value="4"/>
</dbReference>
<dbReference type="PROSITE" id="PS50088">
    <property type="entry name" value="ANK_REPEAT"/>
    <property type="match status" value="3"/>
</dbReference>
<dbReference type="Proteomes" id="UP001523550">
    <property type="component" value="Unassembled WGS sequence"/>
</dbReference>
<sequence length="216" mass="22694">MSPQEETVIQAIKDQDVNQLADLMAANPGLADTRTAAGVSALMLAMYTGQRRLARLIADQRSGLDIFEAASLGLLSHLERSLEMDPEAGHHISADGMNALHFAARFDQPTVVALLLARGTPPDMISENPLAFTPLHAAVAGASLESAEELLDAGAMVDRRQGDGLTPLMAAAATGQIEMVALLGDHGADPELRAPNGLRPAELAVDNGFDEIADIL</sequence>
<dbReference type="EMBL" id="JALJYF010000001">
    <property type="protein sequence ID" value="MCP1726355.1"/>
    <property type="molecule type" value="Genomic_DNA"/>
</dbReference>
<dbReference type="PROSITE" id="PS50297">
    <property type="entry name" value="ANK_REP_REGION"/>
    <property type="match status" value="2"/>
</dbReference>
<dbReference type="Pfam" id="PF12796">
    <property type="entry name" value="Ank_2"/>
    <property type="match status" value="1"/>
</dbReference>
<evidence type="ECO:0000256" key="2">
    <source>
        <dbReference type="ARBA" id="ARBA00023043"/>
    </source>
</evidence>
<reference evidence="4 5" key="1">
    <citation type="submission" date="2022-03" db="EMBL/GenBank/DDBJ databases">
        <title>Genomic Encyclopedia of Type Strains, Phase III (KMG-III): the genomes of soil and plant-associated and newly described type strains.</title>
        <authorList>
            <person name="Whitman W."/>
        </authorList>
    </citation>
    <scope>NUCLEOTIDE SEQUENCE [LARGE SCALE GENOMIC DNA]</scope>
    <source>
        <strain evidence="4 5">BSker1</strain>
    </source>
</reference>
<keyword evidence="5" id="KW-1185">Reference proteome</keyword>
<feature type="repeat" description="ANK" evidence="3">
    <location>
        <begin position="163"/>
        <end position="195"/>
    </location>
</feature>
<evidence type="ECO:0000256" key="3">
    <source>
        <dbReference type="PROSITE-ProRule" id="PRU00023"/>
    </source>
</evidence>
<organism evidence="4 5">
    <name type="scientific">Natronospira proteinivora</name>
    <dbReference type="NCBI Taxonomy" id="1807133"/>
    <lineage>
        <taxon>Bacteria</taxon>
        <taxon>Pseudomonadati</taxon>
        <taxon>Pseudomonadota</taxon>
        <taxon>Gammaproteobacteria</taxon>
        <taxon>Natronospirales</taxon>
        <taxon>Natronospiraceae</taxon>
        <taxon>Natronospira</taxon>
    </lineage>
</organism>
<feature type="repeat" description="ANK" evidence="3">
    <location>
        <begin position="95"/>
        <end position="127"/>
    </location>
</feature>
<accession>A0ABT1G5Z2</accession>
<dbReference type="PANTHER" id="PTHR24198">
    <property type="entry name" value="ANKYRIN REPEAT AND PROTEIN KINASE DOMAIN-CONTAINING PROTEIN"/>
    <property type="match status" value="1"/>
</dbReference>
<dbReference type="PANTHER" id="PTHR24198:SF165">
    <property type="entry name" value="ANKYRIN REPEAT-CONTAINING PROTEIN-RELATED"/>
    <property type="match status" value="1"/>
</dbReference>
<gene>
    <name evidence="4" type="ORF">J2T60_000320</name>
</gene>
<comment type="caution">
    <text evidence="4">The sequence shown here is derived from an EMBL/GenBank/DDBJ whole genome shotgun (WGS) entry which is preliminary data.</text>
</comment>
<name>A0ABT1G5Z2_9GAMM</name>